<evidence type="ECO:0000313" key="1">
    <source>
        <dbReference type="EMBL" id="SEL46351.1"/>
    </source>
</evidence>
<name>A0A1H7QE07_9GAMM</name>
<evidence type="ECO:0000313" key="2">
    <source>
        <dbReference type="Proteomes" id="UP000198807"/>
    </source>
</evidence>
<dbReference type="AlphaFoldDB" id="A0A1H7QE07"/>
<gene>
    <name evidence="1" type="ORF">SAMN04488129_11095</name>
</gene>
<sequence>MTHDTPSNTGMQRSLRQCLSNMAALLYRHGHVLETVTVPHRGLDRSELKALESADRDWRSCQHILETSQAATWNEQQRLVLTDLGRELLFDMYGEGAADCA</sequence>
<dbReference type="RefSeq" id="WP_089713189.1">
    <property type="nucleotide sequence ID" value="NZ_FOBC01000010.1"/>
</dbReference>
<dbReference type="OrthoDB" id="6171765at2"/>
<keyword evidence="2" id="KW-1185">Reference proteome</keyword>
<protein>
    <submittedName>
        <fullName evidence="1">Uncharacterized protein</fullName>
    </submittedName>
</protein>
<dbReference type="Proteomes" id="UP000198807">
    <property type="component" value="Unassembled WGS sequence"/>
</dbReference>
<proteinExistence type="predicted"/>
<reference evidence="2" key="1">
    <citation type="submission" date="2016-10" db="EMBL/GenBank/DDBJ databases">
        <authorList>
            <person name="Varghese N."/>
            <person name="Submissions S."/>
        </authorList>
    </citation>
    <scope>NUCLEOTIDE SEQUENCE [LARGE SCALE GENOMIC DNA]</scope>
    <source>
        <strain evidence="2">CGMCC 1.9150</strain>
    </source>
</reference>
<dbReference type="STRING" id="650850.SAMN04488129_11095"/>
<organism evidence="1 2">
    <name type="scientific">Halomonas daqiaonensis</name>
    <dbReference type="NCBI Taxonomy" id="650850"/>
    <lineage>
        <taxon>Bacteria</taxon>
        <taxon>Pseudomonadati</taxon>
        <taxon>Pseudomonadota</taxon>
        <taxon>Gammaproteobacteria</taxon>
        <taxon>Oceanospirillales</taxon>
        <taxon>Halomonadaceae</taxon>
        <taxon>Halomonas</taxon>
    </lineage>
</organism>
<dbReference type="EMBL" id="FOBC01000010">
    <property type="protein sequence ID" value="SEL46351.1"/>
    <property type="molecule type" value="Genomic_DNA"/>
</dbReference>
<accession>A0A1H7QE07</accession>